<dbReference type="VEuPathDB" id="TrichDB:TRFO_21023"/>
<dbReference type="AlphaFoldDB" id="A0A1J4KES6"/>
<dbReference type="InterPro" id="IPR011989">
    <property type="entry name" value="ARM-like"/>
</dbReference>
<dbReference type="Gene3D" id="1.25.10.10">
    <property type="entry name" value="Leucine-rich Repeat Variant"/>
    <property type="match status" value="1"/>
</dbReference>
<dbReference type="Proteomes" id="UP000179807">
    <property type="component" value="Unassembled WGS sequence"/>
</dbReference>
<sequence>MNNFFREFLLAIFNFDKENKFNEQFQFYIYINQILESYDNIDFSGLIEFNLFAIFLRFIQGVDSNQMQAFSIIIETCINFHHHCQEAFAEDFVASPLCSFFAHNLNSLVLKLFSVIVIHSEKINATLTNFDILDKILLLTREKTDYDTLTYKYCFLANYCNSCDITDLSNLIQVVRYLIDKIDEETDETHFNNRLIGISRAIQKSAEICKYLMATDFFKFLNYIFSNGDENKIYHCLIVYERILNDINLVEDRIKEEIHLNTFIQLCNRDSEVGEKAISCLINLLNDQVYEIEDYINNGFIQIAENIFNEGSYKMKKNLIKCINNVLIVYNIGLTQFLNENCINMLISSIIDLKILDDTSIADCIENIFLFLIKENKTSRFEEITFFINNELFEETEEEKIQIYQKFLYLMQEYVCKNNE</sequence>
<proteinExistence type="predicted"/>
<dbReference type="InterPro" id="IPR016024">
    <property type="entry name" value="ARM-type_fold"/>
</dbReference>
<evidence type="ECO:0000313" key="2">
    <source>
        <dbReference type="Proteomes" id="UP000179807"/>
    </source>
</evidence>
<name>A0A1J4KES6_9EUKA</name>
<accession>A0A1J4KES6</accession>
<comment type="caution">
    <text evidence="1">The sequence shown here is derived from an EMBL/GenBank/DDBJ whole genome shotgun (WGS) entry which is preliminary data.</text>
</comment>
<dbReference type="RefSeq" id="XP_068363071.1">
    <property type="nucleotide sequence ID" value="XM_068501718.1"/>
</dbReference>
<protein>
    <submittedName>
        <fullName evidence="1">Uncharacterized protein</fullName>
    </submittedName>
</protein>
<reference evidence="1" key="1">
    <citation type="submission" date="2016-10" db="EMBL/GenBank/DDBJ databases">
        <authorList>
            <person name="Benchimol M."/>
            <person name="Almeida L.G."/>
            <person name="Vasconcelos A.T."/>
            <person name="Perreira-Neves A."/>
            <person name="Rosa I.A."/>
            <person name="Tasca T."/>
            <person name="Bogo M.R."/>
            <person name="de Souza W."/>
        </authorList>
    </citation>
    <scope>NUCLEOTIDE SEQUENCE [LARGE SCALE GENOMIC DNA]</scope>
    <source>
        <strain evidence="1">K</strain>
    </source>
</reference>
<dbReference type="GeneID" id="94836422"/>
<keyword evidence="2" id="KW-1185">Reference proteome</keyword>
<dbReference type="EMBL" id="MLAK01000626">
    <property type="protein sequence ID" value="OHT09935.1"/>
    <property type="molecule type" value="Genomic_DNA"/>
</dbReference>
<evidence type="ECO:0000313" key="1">
    <source>
        <dbReference type="EMBL" id="OHT09935.1"/>
    </source>
</evidence>
<organism evidence="1 2">
    <name type="scientific">Tritrichomonas foetus</name>
    <dbReference type="NCBI Taxonomy" id="1144522"/>
    <lineage>
        <taxon>Eukaryota</taxon>
        <taxon>Metamonada</taxon>
        <taxon>Parabasalia</taxon>
        <taxon>Tritrichomonadida</taxon>
        <taxon>Tritrichomonadidae</taxon>
        <taxon>Tritrichomonas</taxon>
    </lineage>
</organism>
<gene>
    <name evidence="1" type="ORF">TRFO_21023</name>
</gene>
<dbReference type="SUPFAM" id="SSF48371">
    <property type="entry name" value="ARM repeat"/>
    <property type="match status" value="1"/>
</dbReference>